<name>A0AAN8DYI0_CHAGU</name>
<evidence type="ECO:0000256" key="1">
    <source>
        <dbReference type="SAM" id="MobiDB-lite"/>
    </source>
</evidence>
<accession>A0AAN8DYI0</accession>
<reference evidence="2 3" key="1">
    <citation type="journal article" date="2023" name="Mol. Biol. Evol.">
        <title>Genomics of Secondarily Temperate Adaptation in the Only Non-Antarctic Icefish.</title>
        <authorList>
            <person name="Rivera-Colon A.G."/>
            <person name="Rayamajhi N."/>
            <person name="Minhas B.F."/>
            <person name="Madrigal G."/>
            <person name="Bilyk K.T."/>
            <person name="Yoon V."/>
            <person name="Hune M."/>
            <person name="Gregory S."/>
            <person name="Cheng C.H.C."/>
            <person name="Catchen J.M."/>
        </authorList>
    </citation>
    <scope>NUCLEOTIDE SEQUENCE [LARGE SCALE GENOMIC DNA]</scope>
    <source>
        <tissue evidence="2">White muscle</tissue>
    </source>
</reference>
<organism evidence="2 3">
    <name type="scientific">Champsocephalus gunnari</name>
    <name type="common">Mackerel icefish</name>
    <dbReference type="NCBI Taxonomy" id="52237"/>
    <lineage>
        <taxon>Eukaryota</taxon>
        <taxon>Metazoa</taxon>
        <taxon>Chordata</taxon>
        <taxon>Craniata</taxon>
        <taxon>Vertebrata</taxon>
        <taxon>Euteleostomi</taxon>
        <taxon>Actinopterygii</taxon>
        <taxon>Neopterygii</taxon>
        <taxon>Teleostei</taxon>
        <taxon>Neoteleostei</taxon>
        <taxon>Acanthomorphata</taxon>
        <taxon>Eupercaria</taxon>
        <taxon>Perciformes</taxon>
        <taxon>Notothenioidei</taxon>
        <taxon>Channichthyidae</taxon>
        <taxon>Champsocephalus</taxon>
    </lineage>
</organism>
<dbReference type="AlphaFoldDB" id="A0AAN8DYI0"/>
<dbReference type="Proteomes" id="UP001331515">
    <property type="component" value="Unassembled WGS sequence"/>
</dbReference>
<keyword evidence="3" id="KW-1185">Reference proteome</keyword>
<protein>
    <submittedName>
        <fullName evidence="2">Uncharacterized protein</fullName>
    </submittedName>
</protein>
<comment type="caution">
    <text evidence="2">The sequence shown here is derived from an EMBL/GenBank/DDBJ whole genome shotgun (WGS) entry which is preliminary data.</text>
</comment>
<evidence type="ECO:0000313" key="2">
    <source>
        <dbReference type="EMBL" id="KAK5930734.1"/>
    </source>
</evidence>
<evidence type="ECO:0000313" key="3">
    <source>
        <dbReference type="Proteomes" id="UP001331515"/>
    </source>
</evidence>
<proteinExistence type="predicted"/>
<feature type="region of interest" description="Disordered" evidence="1">
    <location>
        <begin position="1"/>
        <end position="21"/>
    </location>
</feature>
<sequence>MFASSSHRPSCGQETKTGSQSAATNVCQYTGKLNIRKEEEKGDGWCEQSMESPSVVVAGGGVNERMEGSAALLKQTSAPIRELIGQLGVSVACGWGRGLGGFGCTGGE</sequence>
<dbReference type="EMBL" id="JAURVH010001516">
    <property type="protein sequence ID" value="KAK5930734.1"/>
    <property type="molecule type" value="Genomic_DNA"/>
</dbReference>
<gene>
    <name evidence="2" type="ORF">CgunFtcFv8_026950</name>
</gene>